<proteinExistence type="predicted"/>
<evidence type="ECO:0000313" key="2">
    <source>
        <dbReference type="EMBL" id="KIY23763.1"/>
    </source>
</evidence>
<dbReference type="PATRIC" id="fig|285983.3.peg.785"/>
<dbReference type="InterPro" id="IPR019734">
    <property type="entry name" value="TPR_rpt"/>
</dbReference>
<name>A0A0D6ZGM7_9BACI</name>
<gene>
    <name evidence="2" type="ORF">UB32_01235</name>
</gene>
<reference evidence="2 3" key="1">
    <citation type="submission" date="2015-01" db="EMBL/GenBank/DDBJ databases">
        <title>Draft genome sequences of the supercritical CO2 tolerant bacteria Bacillus subterraneus MITOT1 and Bacillus cereus MIT0214.</title>
        <authorList>
            <person name="Peet K.C."/>
            <person name="Thompson J.R."/>
        </authorList>
    </citation>
    <scope>NUCLEOTIDE SEQUENCE [LARGE SCALE GENOMIC DNA]</scope>
    <source>
        <strain evidence="2 3">MITOT1</strain>
    </source>
</reference>
<accession>A0A0D6ZGM7</accession>
<comment type="caution">
    <text evidence="2">The sequence shown here is derived from an EMBL/GenBank/DDBJ whole genome shotgun (WGS) entry which is preliminary data.</text>
</comment>
<keyword evidence="1" id="KW-0175">Coiled coil</keyword>
<feature type="coiled-coil region" evidence="1">
    <location>
        <begin position="96"/>
        <end position="123"/>
    </location>
</feature>
<organism evidence="2 3">
    <name type="scientific">Mesobacillus subterraneus</name>
    <dbReference type="NCBI Taxonomy" id="285983"/>
    <lineage>
        <taxon>Bacteria</taxon>
        <taxon>Bacillati</taxon>
        <taxon>Bacillota</taxon>
        <taxon>Bacilli</taxon>
        <taxon>Bacillales</taxon>
        <taxon>Bacillaceae</taxon>
        <taxon>Mesobacillus</taxon>
    </lineage>
</organism>
<evidence type="ECO:0000313" key="3">
    <source>
        <dbReference type="Proteomes" id="UP000032512"/>
    </source>
</evidence>
<dbReference type="Proteomes" id="UP000032512">
    <property type="component" value="Unassembled WGS sequence"/>
</dbReference>
<dbReference type="Gene3D" id="1.25.40.10">
    <property type="entry name" value="Tetratricopeptide repeat domain"/>
    <property type="match status" value="1"/>
</dbReference>
<sequence length="246" mass="28804">MPNLAGFTHRFIEFLMKLMVQMEKRKFSKTPYEEGENRLSGIEYRTSSAFDLFDKGEYLKAEKIYDECLNEIDKNSSEYNQVLHAMGYVKSHLNKFADARDIYKELKNLAKNVEEEAIAIHQMGMVERMAKNYEKALHHLDKEHRLLSDYGLDNYLKLSANFYERAYIHLLNYELKTAEKLMNKCLEYAQLCDDKVCLGCSYRGLGEVYKTNGNNIFATECFERAIMAFREANDQIAVREIEALMK</sequence>
<evidence type="ECO:0008006" key="4">
    <source>
        <dbReference type="Google" id="ProtNLM"/>
    </source>
</evidence>
<evidence type="ECO:0000256" key="1">
    <source>
        <dbReference type="SAM" id="Coils"/>
    </source>
</evidence>
<dbReference type="SUPFAM" id="SSF48452">
    <property type="entry name" value="TPR-like"/>
    <property type="match status" value="2"/>
</dbReference>
<dbReference type="EMBL" id="JXIQ01000012">
    <property type="protein sequence ID" value="KIY23763.1"/>
    <property type="molecule type" value="Genomic_DNA"/>
</dbReference>
<protein>
    <recommendedName>
        <fullName evidence="4">Tetratricopeptide repeat protein</fullName>
    </recommendedName>
</protein>
<keyword evidence="3" id="KW-1185">Reference proteome</keyword>
<dbReference type="InterPro" id="IPR011990">
    <property type="entry name" value="TPR-like_helical_dom_sf"/>
</dbReference>
<dbReference type="AlphaFoldDB" id="A0A0D6ZGM7"/>
<dbReference type="SMART" id="SM00028">
    <property type="entry name" value="TPR"/>
    <property type="match status" value="4"/>
</dbReference>